<evidence type="ECO:0000256" key="2">
    <source>
        <dbReference type="ARBA" id="ARBA00023306"/>
    </source>
</evidence>
<protein>
    <submittedName>
        <fullName evidence="4">Serine/threonine-protein phosphatase 6 regulatory subunit 1</fullName>
    </submittedName>
</protein>
<dbReference type="GO" id="GO:0019903">
    <property type="term" value="F:protein phosphatase binding"/>
    <property type="evidence" value="ECO:0007669"/>
    <property type="project" value="InterPro"/>
</dbReference>
<dbReference type="GO" id="GO:0005829">
    <property type="term" value="C:cytosol"/>
    <property type="evidence" value="ECO:0007669"/>
    <property type="project" value="TreeGrafter"/>
</dbReference>
<dbReference type="InterPro" id="IPR007587">
    <property type="entry name" value="SAPS"/>
</dbReference>
<reference evidence="4" key="1">
    <citation type="journal article" date="2011" name="Genome Res.">
        <title>Deep small RNA sequencing from the nematode Ascaris reveals conservation, functional diversification, and novel developmental profiles.</title>
        <authorList>
            <person name="Wang J."/>
            <person name="Czech B."/>
            <person name="Crunk A."/>
            <person name="Wallace A."/>
            <person name="Mitreva M."/>
            <person name="Hannon G.J."/>
            <person name="Davis R.E."/>
        </authorList>
    </citation>
    <scope>NUCLEOTIDE SEQUENCE</scope>
</reference>
<comment type="similarity">
    <text evidence="1">Belongs to the SAPS family.</text>
</comment>
<proteinExistence type="evidence at transcript level"/>
<dbReference type="GO" id="GO:0019888">
    <property type="term" value="F:protein phosphatase regulator activity"/>
    <property type="evidence" value="ECO:0007669"/>
    <property type="project" value="TreeGrafter"/>
</dbReference>
<feature type="region of interest" description="Disordered" evidence="3">
    <location>
        <begin position="695"/>
        <end position="811"/>
    </location>
</feature>
<accession>F1KU64</accession>
<feature type="compositionally biased region" description="Low complexity" evidence="3">
    <location>
        <begin position="731"/>
        <end position="741"/>
    </location>
</feature>
<feature type="compositionally biased region" description="Basic and acidic residues" evidence="3">
    <location>
        <begin position="781"/>
        <end position="793"/>
    </location>
</feature>
<dbReference type="GO" id="GO:0005634">
    <property type="term" value="C:nucleus"/>
    <property type="evidence" value="ECO:0007669"/>
    <property type="project" value="TreeGrafter"/>
</dbReference>
<dbReference type="PANTHER" id="PTHR12634:SF8">
    <property type="entry name" value="FIERY MOUNTAIN, ISOFORM D"/>
    <property type="match status" value="1"/>
</dbReference>
<evidence type="ECO:0000256" key="1">
    <source>
        <dbReference type="ARBA" id="ARBA00006180"/>
    </source>
</evidence>
<sequence length="841" mass="92474">MSGMIPNEPQSFLTARSRRKCLRPTMFWQTDLAASSGPTLDDLLNAETVELDQVLLDEFTIQEIRNGHEKLLDYLTSPPIIDELVVGALRPHIDKSLPEKEHYKRAHQCAEILSLNNEALSMAMLKSDESRKLLVNFLADENINNLTASFYMKIVTQLLSKCTEQFLEELNKSNFLSLCLKRMKYSAVAELLYRIVNVPSEVEQQFFIRQWYAENHLAEGLNDLLVPEQLPEVHDNVGYLWSELVRVLREVQYTAEDKRRDALMESLQSERNVRILVSRMLPDDSTKHSDSVKINAAAILITLLETNFVPNCPSHQLGTEERGDSAQWIGGTSSGENELNGTLVWQPDAGRVVETVVAGSTDRIVKAILESLQRSDGEMGALSDSWCALMQLLVQVLNTNHTETHQAVLAAFSSFSINPMHLLFAAVFAHPLITIFHQQLARVVAFILYTASADPSPLIAYLIKDVDVLGQILNAYDSSQSPSLEKLARMALRTFYINLAIVIRSARISSPNAATIDRLIRETEKALRWDEFLKTVVTPYEEANRSDDVGAATAGVDVGSTKVDNTETPPIHVIAQQAAVEFSQNLMTSLLPENTSVPFPSSSVLAAEYDIPLPTIDLNLKRDCASIADEASFESLCELRIDTNIVAKRTSKDVADSWPGASEPQRTEKVNGCTTVSTVQPFAVSWDEVKAESTEVQSSAAKSEKRGASPAVSTNIANSPKLGAEDLKPCDASSSASADLAVQPTESKTVVDDSWPSSSTTSSENADTWANFSMKTSDWPPKGEYDDLQKDDSGWPSANESEPAPFPTHIPGLPVADGLACAIISGPVMEKPTIDADSSEC</sequence>
<feature type="region of interest" description="Disordered" evidence="3">
    <location>
        <begin position="652"/>
        <end position="673"/>
    </location>
</feature>
<organism evidence="4">
    <name type="scientific">Ascaris suum</name>
    <name type="common">Pig roundworm</name>
    <name type="synonym">Ascaris lumbricoides</name>
    <dbReference type="NCBI Taxonomy" id="6253"/>
    <lineage>
        <taxon>Eukaryota</taxon>
        <taxon>Metazoa</taxon>
        <taxon>Ecdysozoa</taxon>
        <taxon>Nematoda</taxon>
        <taxon>Chromadorea</taxon>
        <taxon>Rhabditida</taxon>
        <taxon>Spirurina</taxon>
        <taxon>Ascaridomorpha</taxon>
        <taxon>Ascaridoidea</taxon>
        <taxon>Ascarididae</taxon>
        <taxon>Ascaris</taxon>
    </lineage>
</organism>
<evidence type="ECO:0000256" key="3">
    <source>
        <dbReference type="SAM" id="MobiDB-lite"/>
    </source>
</evidence>
<name>F1KU64_ASCSU</name>
<dbReference type="InterPro" id="IPR016024">
    <property type="entry name" value="ARM-type_fold"/>
</dbReference>
<keyword evidence="2" id="KW-0131">Cell cycle</keyword>
<evidence type="ECO:0000313" key="4">
    <source>
        <dbReference type="EMBL" id="ADY41418.1"/>
    </source>
</evidence>
<dbReference type="AlphaFoldDB" id="F1KU64"/>
<dbReference type="SUPFAM" id="SSF48371">
    <property type="entry name" value="ARM repeat"/>
    <property type="match status" value="1"/>
</dbReference>
<dbReference type="EMBL" id="JI165932">
    <property type="protein sequence ID" value="ADY41418.1"/>
    <property type="molecule type" value="mRNA"/>
</dbReference>
<dbReference type="Pfam" id="PF04499">
    <property type="entry name" value="SAPS"/>
    <property type="match status" value="1"/>
</dbReference>
<feature type="compositionally biased region" description="Polar residues" evidence="3">
    <location>
        <begin position="764"/>
        <end position="776"/>
    </location>
</feature>
<dbReference type="PANTHER" id="PTHR12634">
    <property type="entry name" value="SIT4 YEAST -ASSOCIATING PROTEIN-RELATED"/>
    <property type="match status" value="1"/>
</dbReference>